<name>A0A0F3GHI5_9BACT</name>
<reference evidence="2 3" key="1">
    <citation type="submission" date="2015-02" db="EMBL/GenBank/DDBJ databases">
        <title>Single-cell genomics of uncultivated deep-branching MTB reveals a conserved set of magnetosome genes.</title>
        <authorList>
            <person name="Kolinko S."/>
            <person name="Richter M."/>
            <person name="Glockner F.O."/>
            <person name="Brachmann A."/>
            <person name="Schuler D."/>
        </authorList>
    </citation>
    <scope>NUCLEOTIDE SEQUENCE [LARGE SCALE GENOMIC DNA]</scope>
    <source>
        <strain evidence="2">TM-1</strain>
    </source>
</reference>
<gene>
    <name evidence="2" type="ORF">MBAV_006399</name>
</gene>
<comment type="caution">
    <text evidence="2">The sequence shown here is derived from an EMBL/GenBank/DDBJ whole genome shotgun (WGS) entry which is preliminary data.</text>
</comment>
<protein>
    <recommendedName>
        <fullName evidence="1">Bacterial repeat domain-containing protein</fullName>
    </recommendedName>
</protein>
<evidence type="ECO:0000313" key="2">
    <source>
        <dbReference type="EMBL" id="KJU81409.1"/>
    </source>
</evidence>
<proteinExistence type="predicted"/>
<evidence type="ECO:0000259" key="1">
    <source>
        <dbReference type="Pfam" id="PF18998"/>
    </source>
</evidence>
<sequence>MKLTATADPGSTFVAWTGCDSTHANTYTVNMTSSKNVTATFTSGCTSTTRGLK</sequence>
<dbReference type="PROSITE" id="PS51257">
    <property type="entry name" value="PROKAR_LIPOPROTEIN"/>
    <property type="match status" value="1"/>
</dbReference>
<organism evidence="2 3">
    <name type="scientific">Candidatus Magnetobacterium bavaricum</name>
    <dbReference type="NCBI Taxonomy" id="29290"/>
    <lineage>
        <taxon>Bacteria</taxon>
        <taxon>Pseudomonadati</taxon>
        <taxon>Nitrospirota</taxon>
        <taxon>Thermodesulfovibrionia</taxon>
        <taxon>Thermodesulfovibrionales</taxon>
        <taxon>Candidatus Magnetobacteriaceae</taxon>
        <taxon>Candidatus Magnetobacterium</taxon>
    </lineage>
</organism>
<dbReference type="Proteomes" id="UP000033423">
    <property type="component" value="Unassembled WGS sequence"/>
</dbReference>
<evidence type="ECO:0000313" key="3">
    <source>
        <dbReference type="Proteomes" id="UP000033423"/>
    </source>
</evidence>
<dbReference type="EMBL" id="LACI01002711">
    <property type="protein sequence ID" value="KJU81409.1"/>
    <property type="molecule type" value="Genomic_DNA"/>
</dbReference>
<dbReference type="AlphaFoldDB" id="A0A0F3GHI5"/>
<accession>A0A0F3GHI5</accession>
<keyword evidence="3" id="KW-1185">Reference proteome</keyword>
<dbReference type="InterPro" id="IPR044060">
    <property type="entry name" value="Bacterial_rp_domain"/>
</dbReference>
<dbReference type="Pfam" id="PF18998">
    <property type="entry name" value="Flg_new_2"/>
    <property type="match status" value="1"/>
</dbReference>
<feature type="domain" description="Bacterial repeat" evidence="1">
    <location>
        <begin position="2"/>
        <end position="43"/>
    </location>
</feature>